<dbReference type="AlphaFoldDB" id="K8XF59"/>
<name>K8XF59_RHOOP</name>
<sequence length="133" mass="14529">MIFSGVLDRYPDLVVVAAHGGGYLPTTIGRSDHDWRVRPEARGCTHPPSTYLRRLWFDSLTHDSAQLAELVRVAGTERVLLGSDYPFDMGTDDPVAAVRMAGLPDDVVQAILVDNAATMLPSLSIGFTKKLFT</sequence>
<dbReference type="GO" id="GO:0005737">
    <property type="term" value="C:cytoplasm"/>
    <property type="evidence" value="ECO:0007669"/>
    <property type="project" value="TreeGrafter"/>
</dbReference>
<reference evidence="3 4" key="1">
    <citation type="journal article" date="2013" name="Genome Announc.">
        <title>Draft Genome Sequence of Rhodococcus opacus Strain M213 Shows a Diverse Catabolic Potential.</title>
        <authorList>
            <person name="Pathak A."/>
            <person name="Green S.J."/>
            <person name="Ogram A."/>
            <person name="Chauhan A."/>
        </authorList>
    </citation>
    <scope>NUCLEOTIDE SEQUENCE [LARGE SCALE GENOMIC DNA]</scope>
    <source>
        <strain evidence="3 4">M213</strain>
    </source>
</reference>
<keyword evidence="3" id="KW-0378">Hydrolase</keyword>
<keyword evidence="1" id="KW-0456">Lyase</keyword>
<dbReference type="GO" id="GO:0016831">
    <property type="term" value="F:carboxy-lyase activity"/>
    <property type="evidence" value="ECO:0007669"/>
    <property type="project" value="InterPro"/>
</dbReference>
<dbReference type="Proteomes" id="UP000005951">
    <property type="component" value="Unassembled WGS sequence"/>
</dbReference>
<dbReference type="PANTHER" id="PTHR21240:SF28">
    <property type="entry name" value="ISO-OROTATE DECARBOXYLASE (EUROFUNG)"/>
    <property type="match status" value="1"/>
</dbReference>
<evidence type="ECO:0000313" key="3">
    <source>
        <dbReference type="EMBL" id="EKT79989.1"/>
    </source>
</evidence>
<dbReference type="InterPro" id="IPR006680">
    <property type="entry name" value="Amidohydro-rel"/>
</dbReference>
<dbReference type="InterPro" id="IPR032465">
    <property type="entry name" value="ACMSD"/>
</dbReference>
<dbReference type="Gene3D" id="3.20.20.140">
    <property type="entry name" value="Metal-dependent hydrolases"/>
    <property type="match status" value="1"/>
</dbReference>
<evidence type="ECO:0000313" key="4">
    <source>
        <dbReference type="Proteomes" id="UP000005951"/>
    </source>
</evidence>
<comment type="caution">
    <text evidence="3">The sequence shown here is derived from an EMBL/GenBank/DDBJ whole genome shotgun (WGS) entry which is preliminary data.</text>
</comment>
<gene>
    <name evidence="3" type="ORF">WSS_A24875</name>
</gene>
<protein>
    <submittedName>
        <fullName evidence="3">Metal-dependent hydrolase of the TIM-barrel fold protein</fullName>
    </submittedName>
</protein>
<feature type="domain" description="Amidohydrolase-related" evidence="2">
    <location>
        <begin position="1"/>
        <end position="120"/>
    </location>
</feature>
<evidence type="ECO:0000256" key="1">
    <source>
        <dbReference type="ARBA" id="ARBA00023239"/>
    </source>
</evidence>
<accession>K8XF59</accession>
<dbReference type="InterPro" id="IPR032466">
    <property type="entry name" value="Metal_Hydrolase"/>
</dbReference>
<dbReference type="GO" id="GO:0016787">
    <property type="term" value="F:hydrolase activity"/>
    <property type="evidence" value="ECO:0007669"/>
    <property type="project" value="UniProtKB-KW"/>
</dbReference>
<organism evidence="3 4">
    <name type="scientific">Rhodococcus opacus M213</name>
    <dbReference type="NCBI Taxonomy" id="1129896"/>
    <lineage>
        <taxon>Bacteria</taxon>
        <taxon>Bacillati</taxon>
        <taxon>Actinomycetota</taxon>
        <taxon>Actinomycetes</taxon>
        <taxon>Mycobacteriales</taxon>
        <taxon>Nocardiaceae</taxon>
        <taxon>Rhodococcus</taxon>
    </lineage>
</organism>
<dbReference type="RefSeq" id="WP_005260622.1">
    <property type="nucleotide sequence ID" value="NZ_AJYC02000074.1"/>
</dbReference>
<evidence type="ECO:0000259" key="2">
    <source>
        <dbReference type="Pfam" id="PF04909"/>
    </source>
</evidence>
<dbReference type="EMBL" id="AJYC02000074">
    <property type="protein sequence ID" value="EKT79989.1"/>
    <property type="molecule type" value="Genomic_DNA"/>
</dbReference>
<dbReference type="GO" id="GO:0019748">
    <property type="term" value="P:secondary metabolic process"/>
    <property type="evidence" value="ECO:0007669"/>
    <property type="project" value="TreeGrafter"/>
</dbReference>
<dbReference type="Pfam" id="PF04909">
    <property type="entry name" value="Amidohydro_2"/>
    <property type="match status" value="1"/>
</dbReference>
<proteinExistence type="predicted"/>
<dbReference type="SUPFAM" id="SSF51556">
    <property type="entry name" value="Metallo-dependent hydrolases"/>
    <property type="match status" value="1"/>
</dbReference>
<dbReference type="PANTHER" id="PTHR21240">
    <property type="entry name" value="2-AMINO-3-CARBOXYLMUCONATE-6-SEMIALDEHYDE DECARBOXYLASE"/>
    <property type="match status" value="1"/>
</dbReference>